<accession>K4AP36</accession>
<dbReference type="AlphaFoldDB" id="K4AP36"/>
<organism evidence="1 2">
    <name type="scientific">Setaria italica</name>
    <name type="common">Foxtail millet</name>
    <name type="synonym">Panicum italicum</name>
    <dbReference type="NCBI Taxonomy" id="4555"/>
    <lineage>
        <taxon>Eukaryota</taxon>
        <taxon>Viridiplantae</taxon>
        <taxon>Streptophyta</taxon>
        <taxon>Embryophyta</taxon>
        <taxon>Tracheophyta</taxon>
        <taxon>Spermatophyta</taxon>
        <taxon>Magnoliopsida</taxon>
        <taxon>Liliopsida</taxon>
        <taxon>Poales</taxon>
        <taxon>Poaceae</taxon>
        <taxon>PACMAD clade</taxon>
        <taxon>Panicoideae</taxon>
        <taxon>Panicodae</taxon>
        <taxon>Paniceae</taxon>
        <taxon>Cenchrinae</taxon>
        <taxon>Setaria</taxon>
    </lineage>
</organism>
<name>K4AP36_SETIT</name>
<reference evidence="2" key="1">
    <citation type="journal article" date="2012" name="Nat. Biotechnol.">
        <title>Reference genome sequence of the model plant Setaria.</title>
        <authorList>
            <person name="Bennetzen J.L."/>
            <person name="Schmutz J."/>
            <person name="Wang H."/>
            <person name="Percifield R."/>
            <person name="Hawkins J."/>
            <person name="Pontaroli A.C."/>
            <person name="Estep M."/>
            <person name="Feng L."/>
            <person name="Vaughn J.N."/>
            <person name="Grimwood J."/>
            <person name="Jenkins J."/>
            <person name="Barry K."/>
            <person name="Lindquist E."/>
            <person name="Hellsten U."/>
            <person name="Deshpande S."/>
            <person name="Wang X."/>
            <person name="Wu X."/>
            <person name="Mitros T."/>
            <person name="Triplett J."/>
            <person name="Yang X."/>
            <person name="Ye C.Y."/>
            <person name="Mauro-Herrera M."/>
            <person name="Wang L."/>
            <person name="Li P."/>
            <person name="Sharma M."/>
            <person name="Sharma R."/>
            <person name="Ronald P.C."/>
            <person name="Panaud O."/>
            <person name="Kellogg E.A."/>
            <person name="Brutnell T.P."/>
            <person name="Doust A.N."/>
            <person name="Tuskan G.A."/>
            <person name="Rokhsar D."/>
            <person name="Devos K.M."/>
        </authorList>
    </citation>
    <scope>NUCLEOTIDE SEQUENCE [LARGE SCALE GENOMIC DNA]</scope>
    <source>
        <strain evidence="2">cv. Yugu1</strain>
    </source>
</reference>
<protein>
    <submittedName>
        <fullName evidence="1">Uncharacterized protein</fullName>
    </submittedName>
</protein>
<evidence type="ECO:0000313" key="2">
    <source>
        <dbReference type="Proteomes" id="UP000004995"/>
    </source>
</evidence>
<sequence>MTPIPLNHPPTQSRLTTYTGYAPRMIRSTSKLTNN</sequence>
<dbReference type="EMBL" id="AGNK02005555">
    <property type="status" value="NOT_ANNOTATED_CDS"/>
    <property type="molecule type" value="Genomic_DNA"/>
</dbReference>
<dbReference type="InParanoid" id="K4AP36"/>
<dbReference type="EnsemblPlants" id="KQK88630">
    <property type="protein sequence ID" value="KQK88630"/>
    <property type="gene ID" value="SETIT_040684mg"/>
</dbReference>
<proteinExistence type="predicted"/>
<evidence type="ECO:0000313" key="1">
    <source>
        <dbReference type="EnsemblPlants" id="KQK88630"/>
    </source>
</evidence>
<keyword evidence="2" id="KW-1185">Reference proteome</keyword>
<dbReference type="HOGENOM" id="CLU_3369390_0_0_1"/>
<dbReference type="Gramene" id="KQK88630">
    <property type="protein sequence ID" value="KQK88630"/>
    <property type="gene ID" value="SETIT_040684mg"/>
</dbReference>
<dbReference type="Proteomes" id="UP000004995">
    <property type="component" value="Unassembled WGS sequence"/>
</dbReference>
<reference evidence="1" key="2">
    <citation type="submission" date="2018-08" db="UniProtKB">
        <authorList>
            <consortium name="EnsemblPlants"/>
        </authorList>
    </citation>
    <scope>IDENTIFICATION</scope>
    <source>
        <strain evidence="1">Yugu1</strain>
    </source>
</reference>